<dbReference type="Proteomes" id="UP000433652">
    <property type="component" value="Unassembled WGS sequence"/>
</dbReference>
<comment type="similarity">
    <text evidence="1 5">Belongs to the universal ribosomal protein uS9 family.</text>
</comment>
<protein>
    <recommendedName>
        <fullName evidence="4 5">Small ribosomal subunit protein uS9</fullName>
    </recommendedName>
</protein>
<evidence type="ECO:0000313" key="6">
    <source>
        <dbReference type="EMBL" id="MXO60464.1"/>
    </source>
</evidence>
<organism evidence="6 7">
    <name type="scientific">Croceibacterium salegens</name>
    <dbReference type="NCBI Taxonomy" id="1737568"/>
    <lineage>
        <taxon>Bacteria</taxon>
        <taxon>Pseudomonadati</taxon>
        <taxon>Pseudomonadota</taxon>
        <taxon>Alphaproteobacteria</taxon>
        <taxon>Sphingomonadales</taxon>
        <taxon>Erythrobacteraceae</taxon>
        <taxon>Croceibacterium</taxon>
    </lineage>
</organism>
<dbReference type="OrthoDB" id="9803965at2"/>
<dbReference type="NCBIfam" id="NF001099">
    <property type="entry name" value="PRK00132.1"/>
    <property type="match status" value="1"/>
</dbReference>
<dbReference type="InterPro" id="IPR023035">
    <property type="entry name" value="Ribosomal_uS9_bac/plastid"/>
</dbReference>
<dbReference type="GO" id="GO:0006412">
    <property type="term" value="P:translation"/>
    <property type="evidence" value="ECO:0007669"/>
    <property type="project" value="UniProtKB-UniRule"/>
</dbReference>
<evidence type="ECO:0000256" key="1">
    <source>
        <dbReference type="ARBA" id="ARBA00005251"/>
    </source>
</evidence>
<dbReference type="GO" id="GO:0022627">
    <property type="term" value="C:cytosolic small ribosomal subunit"/>
    <property type="evidence" value="ECO:0007669"/>
    <property type="project" value="TreeGrafter"/>
</dbReference>
<dbReference type="GO" id="GO:0003735">
    <property type="term" value="F:structural constituent of ribosome"/>
    <property type="evidence" value="ECO:0007669"/>
    <property type="project" value="InterPro"/>
</dbReference>
<dbReference type="InterPro" id="IPR020568">
    <property type="entry name" value="Ribosomal_Su5_D2-typ_SF"/>
</dbReference>
<accession>A0A6I4SWG0</accession>
<comment type="caution">
    <text evidence="6">The sequence shown here is derived from an EMBL/GenBank/DDBJ whole genome shotgun (WGS) entry which is preliminary data.</text>
</comment>
<sequence length="174" mass="18788">MADENNTVSDLADLKDITGEAPVATGTEATFAPVSSAPLREKEVDAHGRAYATGRRKDAVARVWIKPGSGKVTVNGREQEVYFARPSLRLVINQPFQVADREGSYDVVATVKGGGLSGQAGAVKHGISQALAKFEPELRAAVKAAGFLTRDSRVVERKKYGRAKARRSFQFSKR</sequence>
<dbReference type="SUPFAM" id="SSF54211">
    <property type="entry name" value="Ribosomal protein S5 domain 2-like"/>
    <property type="match status" value="1"/>
</dbReference>
<evidence type="ECO:0000256" key="4">
    <source>
        <dbReference type="ARBA" id="ARBA00035259"/>
    </source>
</evidence>
<reference evidence="6 7" key="1">
    <citation type="submission" date="2019-12" db="EMBL/GenBank/DDBJ databases">
        <title>Genomic-based taxomic classification of the family Erythrobacteraceae.</title>
        <authorList>
            <person name="Xu L."/>
        </authorList>
    </citation>
    <scope>NUCLEOTIDE SEQUENCE [LARGE SCALE GENOMIC DNA]</scope>
    <source>
        <strain evidence="6 7">MCCC 1K01500</strain>
    </source>
</reference>
<dbReference type="Pfam" id="PF00380">
    <property type="entry name" value="Ribosomal_S9"/>
    <property type="match status" value="1"/>
</dbReference>
<keyword evidence="7" id="KW-1185">Reference proteome</keyword>
<dbReference type="FunFam" id="3.30.230.10:FF:000001">
    <property type="entry name" value="30S ribosomal protein S9"/>
    <property type="match status" value="1"/>
</dbReference>
<evidence type="ECO:0000313" key="7">
    <source>
        <dbReference type="Proteomes" id="UP000433652"/>
    </source>
</evidence>
<keyword evidence="2 5" id="KW-0689">Ribosomal protein</keyword>
<dbReference type="PANTHER" id="PTHR21569">
    <property type="entry name" value="RIBOSOMAL PROTEIN S9"/>
    <property type="match status" value="1"/>
</dbReference>
<dbReference type="RefSeq" id="WP_159796359.1">
    <property type="nucleotide sequence ID" value="NZ_WTYM01000052.1"/>
</dbReference>
<dbReference type="PANTHER" id="PTHR21569:SF1">
    <property type="entry name" value="SMALL RIBOSOMAL SUBUNIT PROTEIN US9M"/>
    <property type="match status" value="1"/>
</dbReference>
<name>A0A6I4SWG0_9SPHN</name>
<dbReference type="InterPro" id="IPR014721">
    <property type="entry name" value="Ribsml_uS5_D2-typ_fold_subgr"/>
</dbReference>
<proteinExistence type="inferred from homology"/>
<dbReference type="InterPro" id="IPR000754">
    <property type="entry name" value="Ribosomal_uS9"/>
</dbReference>
<evidence type="ECO:0000256" key="5">
    <source>
        <dbReference type="HAMAP-Rule" id="MF_00532"/>
    </source>
</evidence>
<dbReference type="AlphaFoldDB" id="A0A6I4SWG0"/>
<keyword evidence="3 5" id="KW-0687">Ribonucleoprotein</keyword>
<evidence type="ECO:0000256" key="2">
    <source>
        <dbReference type="ARBA" id="ARBA00022980"/>
    </source>
</evidence>
<dbReference type="HAMAP" id="MF_00532_B">
    <property type="entry name" value="Ribosomal_uS9_B"/>
    <property type="match status" value="1"/>
</dbReference>
<dbReference type="GO" id="GO:0003723">
    <property type="term" value="F:RNA binding"/>
    <property type="evidence" value="ECO:0007669"/>
    <property type="project" value="TreeGrafter"/>
</dbReference>
<dbReference type="EMBL" id="WTYM01000052">
    <property type="protein sequence ID" value="MXO60464.1"/>
    <property type="molecule type" value="Genomic_DNA"/>
</dbReference>
<evidence type="ECO:0000256" key="3">
    <source>
        <dbReference type="ARBA" id="ARBA00023274"/>
    </source>
</evidence>
<gene>
    <name evidence="5 6" type="primary">rpsI</name>
    <name evidence="6" type="ORF">GRI89_13040</name>
</gene>
<dbReference type="Gene3D" id="3.30.230.10">
    <property type="match status" value="1"/>
</dbReference>